<dbReference type="EMBL" id="CP000887">
    <property type="protein sequence ID" value="ACD72646.1"/>
    <property type="molecule type" value="Genomic_DNA"/>
</dbReference>
<dbReference type="HOGENOM" id="CLU_219007_0_0_5"/>
<evidence type="ECO:0000313" key="1">
    <source>
        <dbReference type="EMBL" id="ACD72646.1"/>
    </source>
</evidence>
<proteinExistence type="predicted"/>
<sequence>MLYCETSNANMAGAALLYRGSAFFLAESIMPDFVQIAEVRG</sequence>
<dbReference type="AlphaFoldDB" id="A0A0F6AR50"/>
<dbReference type="Proteomes" id="UP000002565">
    <property type="component" value="Chromosome 1"/>
</dbReference>
<reference evidence="1 2" key="1">
    <citation type="journal article" date="2008" name="PLoS ONE">
        <title>Genome sequence of Brucella abortus vaccine strain S19 compared to virulent strains yields candidate virulence genes.</title>
        <authorList>
            <person name="Crasta O.R."/>
            <person name="Folkerts O."/>
            <person name="Fei Z."/>
            <person name="Mane S.P."/>
            <person name="Evans C."/>
            <person name="Martino-Catt S."/>
            <person name="Bricker B."/>
            <person name="Yu G."/>
            <person name="Du L."/>
            <person name="Sobral B.W."/>
        </authorList>
    </citation>
    <scope>NUCLEOTIDE SEQUENCE [LARGE SCALE GENOMIC DNA]</scope>
    <source>
        <strain evidence="1 2">S19</strain>
    </source>
</reference>
<organism evidence="1 2">
    <name type="scientific">Brucella abortus (strain S19)</name>
    <dbReference type="NCBI Taxonomy" id="430066"/>
    <lineage>
        <taxon>Bacteria</taxon>
        <taxon>Pseudomonadati</taxon>
        <taxon>Pseudomonadota</taxon>
        <taxon>Alphaproteobacteria</taxon>
        <taxon>Hyphomicrobiales</taxon>
        <taxon>Brucellaceae</taxon>
        <taxon>Brucella/Ochrobactrum group</taxon>
        <taxon>Brucella</taxon>
    </lineage>
</organism>
<protein>
    <submittedName>
        <fullName evidence="1">Uncharacterized protein</fullName>
    </submittedName>
</protein>
<evidence type="ECO:0000313" key="2">
    <source>
        <dbReference type="Proteomes" id="UP000002565"/>
    </source>
</evidence>
<name>A0A0F6AR50_BRUA1</name>
<gene>
    <name evidence="1" type="ordered locus">BAbS19_I11410</name>
</gene>
<dbReference type="KEGG" id="bmc:BAbS19_I11410"/>
<accession>A0A0F6AR50</accession>